<dbReference type="Proteomes" id="UP000185608">
    <property type="component" value="Chromosome"/>
</dbReference>
<dbReference type="PANTHER" id="PTHR23518:SF2">
    <property type="entry name" value="MAJOR FACILITATOR SUPERFAMILY TRANSPORTER"/>
    <property type="match status" value="1"/>
</dbReference>
<reference evidence="3 4" key="1">
    <citation type="submission" date="2016-06" db="EMBL/GenBank/DDBJ databases">
        <title>Discovery of anaerobic lithoheterotrophic haloarchaeon capable of sulfur respiration by hydrogen and formate.</title>
        <authorList>
            <person name="Sorokin D.Y."/>
            <person name="Kublanov I.V."/>
            <person name="Roman P."/>
            <person name="Sinninghe Damste J.S."/>
            <person name="Golyshin P.N."/>
            <person name="Rojo D."/>
            <person name="Ciordia S."/>
            <person name="Mena Md.C."/>
            <person name="Ferrer M."/>
            <person name="Smedile F."/>
            <person name="Messina E."/>
            <person name="La Cono V."/>
            <person name="Yakimov M.M."/>
        </authorList>
    </citation>
    <scope>NUCLEOTIDE SEQUENCE [LARGE SCALE GENOMIC DNA]</scope>
    <source>
        <strain evidence="3 4">HTSR1</strain>
    </source>
</reference>
<dbReference type="GeneID" id="29828382"/>
<feature type="transmembrane region" description="Helical" evidence="1">
    <location>
        <begin position="258"/>
        <end position="279"/>
    </location>
</feature>
<accession>A0A1D8S2I6</accession>
<evidence type="ECO:0000313" key="4">
    <source>
        <dbReference type="Proteomes" id="UP000185608"/>
    </source>
</evidence>
<dbReference type="PATRIC" id="fig|1855411.3.peg.366"/>
<feature type="transmembrane region" description="Helical" evidence="1">
    <location>
        <begin position="388"/>
        <end position="410"/>
    </location>
</feature>
<evidence type="ECO:0000259" key="2">
    <source>
        <dbReference type="PROSITE" id="PS50850"/>
    </source>
</evidence>
<feature type="transmembrane region" description="Helical" evidence="1">
    <location>
        <begin position="83"/>
        <end position="101"/>
    </location>
</feature>
<keyword evidence="1" id="KW-0472">Membrane</keyword>
<dbReference type="InterPro" id="IPR036259">
    <property type="entry name" value="MFS_trans_sf"/>
</dbReference>
<dbReference type="EMBL" id="CP016070">
    <property type="protein sequence ID" value="AOW79569.1"/>
    <property type="molecule type" value="Genomic_DNA"/>
</dbReference>
<dbReference type="InterPro" id="IPR011701">
    <property type="entry name" value="MFS"/>
</dbReference>
<dbReference type="PANTHER" id="PTHR23518">
    <property type="entry name" value="C-METHYLTRANSFERASE"/>
    <property type="match status" value="1"/>
</dbReference>
<feature type="transmembrane region" description="Helical" evidence="1">
    <location>
        <begin position="416"/>
        <end position="439"/>
    </location>
</feature>
<proteinExistence type="predicted"/>
<evidence type="ECO:0000256" key="1">
    <source>
        <dbReference type="SAM" id="Phobius"/>
    </source>
</evidence>
<keyword evidence="1" id="KW-0812">Transmembrane</keyword>
<feature type="transmembrane region" description="Helical" evidence="1">
    <location>
        <begin position="54"/>
        <end position="71"/>
    </location>
</feature>
<protein>
    <submittedName>
        <fullName evidence="3">Major facilitator superfamily MFS_1</fullName>
    </submittedName>
</protein>
<feature type="transmembrane region" description="Helical" evidence="1">
    <location>
        <begin position="327"/>
        <end position="346"/>
    </location>
</feature>
<feature type="transmembrane region" description="Helical" evidence="1">
    <location>
        <begin position="151"/>
        <end position="170"/>
    </location>
</feature>
<dbReference type="GO" id="GO:0022857">
    <property type="term" value="F:transmembrane transporter activity"/>
    <property type="evidence" value="ECO:0007669"/>
    <property type="project" value="InterPro"/>
</dbReference>
<dbReference type="KEGG" id="halh:HTSR_0369"/>
<dbReference type="SUPFAM" id="SSF103473">
    <property type="entry name" value="MFS general substrate transporter"/>
    <property type="match status" value="1"/>
</dbReference>
<gene>
    <name evidence="3" type="ORF">HTSR_0369</name>
</gene>
<feature type="transmembrane region" description="Helical" evidence="1">
    <location>
        <begin position="176"/>
        <end position="196"/>
    </location>
</feature>
<dbReference type="STRING" id="1873524.HSR6_0354"/>
<dbReference type="PROSITE" id="PS50850">
    <property type="entry name" value="MFS"/>
    <property type="match status" value="1"/>
</dbReference>
<dbReference type="AlphaFoldDB" id="A0A1D8S2I6"/>
<feature type="domain" description="Major facilitator superfamily (MFS) profile" evidence="2">
    <location>
        <begin position="1"/>
        <end position="441"/>
    </location>
</feature>
<organism evidence="3 4">
    <name type="scientific">Halodesulfurarchaeum formicicum</name>
    <dbReference type="NCBI Taxonomy" id="1873524"/>
    <lineage>
        <taxon>Archaea</taxon>
        <taxon>Methanobacteriati</taxon>
        <taxon>Methanobacteriota</taxon>
        <taxon>Stenosarchaea group</taxon>
        <taxon>Halobacteria</taxon>
        <taxon>Halobacteriales</taxon>
        <taxon>Halobacteriaceae</taxon>
        <taxon>Halodesulfurarchaeum</taxon>
    </lineage>
</organism>
<dbReference type="RefSeq" id="WP_070364331.1">
    <property type="nucleotide sequence ID" value="NZ_CP016070.1"/>
</dbReference>
<feature type="transmembrane region" description="Helical" evidence="1">
    <location>
        <begin position="21"/>
        <end position="42"/>
    </location>
</feature>
<keyword evidence="1" id="KW-1133">Transmembrane helix</keyword>
<dbReference type="InterPro" id="IPR020846">
    <property type="entry name" value="MFS_dom"/>
</dbReference>
<feature type="transmembrane region" description="Helical" evidence="1">
    <location>
        <begin position="352"/>
        <end position="376"/>
    </location>
</feature>
<feature type="transmembrane region" description="Helical" evidence="1">
    <location>
        <begin position="107"/>
        <end position="130"/>
    </location>
</feature>
<sequence>MSETAPAADDPAANPGTEGWVLAWALGAAAFGGASLLVPLYLVQLGAGPAELGILAAMAAFAGVPGAILFGRLASHVGQRRSLVLLTLGTVTAVLAVLPFLQSIPAVIAANTVLWLVVAAVGPVVTMLVVADRPESAWSRQIGRVNKFQGYGWAAGLVLGTVVPLVTTRVFEPQAISRLLFFLLAGLAAASTIGAARTLPRPADGPPTARETRRIARLVERSGRGVREATFAMSPNRIYWSTRAISPGRLRSGLDSVLGTYLLAAALFFTGFAMFWAPLPHLLTAAGLDAGRVFALYLVSSLGSAVLYEGVGTLADRLDVRLLQSGALLVRGLLFPLVALLAGVGLTSLGMIMLGVLLTAIGLTWAVILVVGTTIVSRLATPAVRGEVLGSYTALGAFAGGIGSVLGGWLATFGYVVAFTVAGGLVVAGAVLVGSLRALSARSP</sequence>
<dbReference type="Pfam" id="PF07690">
    <property type="entry name" value="MFS_1"/>
    <property type="match status" value="1"/>
</dbReference>
<dbReference type="Gene3D" id="1.20.1250.20">
    <property type="entry name" value="MFS general substrate transporter like domains"/>
    <property type="match status" value="1"/>
</dbReference>
<feature type="transmembrane region" description="Helical" evidence="1">
    <location>
        <begin position="294"/>
        <end position="315"/>
    </location>
</feature>
<name>A0A1D8S2I6_9EURY</name>
<evidence type="ECO:0000313" key="3">
    <source>
        <dbReference type="EMBL" id="AOW79569.1"/>
    </source>
</evidence>